<dbReference type="EMBL" id="CAJJDP010000150">
    <property type="protein sequence ID" value="CAD8209825.1"/>
    <property type="molecule type" value="Genomic_DNA"/>
</dbReference>
<dbReference type="SMART" id="SM00320">
    <property type="entry name" value="WD40"/>
    <property type="match status" value="5"/>
</dbReference>
<keyword evidence="1" id="KW-0853">WD repeat</keyword>
<organism evidence="2 3">
    <name type="scientific">Paramecium octaurelia</name>
    <dbReference type="NCBI Taxonomy" id="43137"/>
    <lineage>
        <taxon>Eukaryota</taxon>
        <taxon>Sar</taxon>
        <taxon>Alveolata</taxon>
        <taxon>Ciliophora</taxon>
        <taxon>Intramacronucleata</taxon>
        <taxon>Oligohymenophorea</taxon>
        <taxon>Peniculida</taxon>
        <taxon>Parameciidae</taxon>
        <taxon>Paramecium</taxon>
    </lineage>
</organism>
<protein>
    <recommendedName>
        <fullName evidence="4">WD domain, G-beta repeat protein</fullName>
    </recommendedName>
</protein>
<dbReference type="InterPro" id="IPR001680">
    <property type="entry name" value="WD40_rpt"/>
</dbReference>
<gene>
    <name evidence="2" type="ORF">POCTA_138.1.T1480118</name>
</gene>
<dbReference type="OMA" id="NLNHSIY"/>
<keyword evidence="3" id="KW-1185">Reference proteome</keyword>
<name>A0A8S1Y6Z3_PAROT</name>
<dbReference type="Pfam" id="PF00400">
    <property type="entry name" value="WD40"/>
    <property type="match status" value="3"/>
</dbReference>
<evidence type="ECO:0000313" key="2">
    <source>
        <dbReference type="EMBL" id="CAD8209825.1"/>
    </source>
</evidence>
<dbReference type="PANTHER" id="PTHR19920">
    <property type="entry name" value="WD40 PROTEIN CIAO1"/>
    <property type="match status" value="1"/>
</dbReference>
<dbReference type="AlphaFoldDB" id="A0A8S1Y6Z3"/>
<feature type="repeat" description="WD" evidence="1">
    <location>
        <begin position="288"/>
        <end position="319"/>
    </location>
</feature>
<evidence type="ECO:0000256" key="1">
    <source>
        <dbReference type="PROSITE-ProRule" id="PRU00221"/>
    </source>
</evidence>
<dbReference type="PROSITE" id="PS50294">
    <property type="entry name" value="WD_REPEATS_REGION"/>
    <property type="match status" value="2"/>
</dbReference>
<dbReference type="Proteomes" id="UP000683925">
    <property type="component" value="Unassembled WGS sequence"/>
</dbReference>
<accession>A0A8S1Y6Z3</accession>
<evidence type="ECO:0008006" key="4">
    <source>
        <dbReference type="Google" id="ProtNLM"/>
    </source>
</evidence>
<proteinExistence type="predicted"/>
<dbReference type="PANTHER" id="PTHR19920:SF0">
    <property type="entry name" value="CYTOSOLIC IRON-SULFUR PROTEIN ASSEMBLY PROTEIN CIAO1-RELATED"/>
    <property type="match status" value="1"/>
</dbReference>
<feature type="repeat" description="WD" evidence="1">
    <location>
        <begin position="243"/>
        <end position="274"/>
    </location>
</feature>
<dbReference type="GO" id="GO:0097361">
    <property type="term" value="C:cytosolic [4Fe-4S] assembly targeting complex"/>
    <property type="evidence" value="ECO:0007669"/>
    <property type="project" value="TreeGrafter"/>
</dbReference>
<dbReference type="GO" id="GO:0016226">
    <property type="term" value="P:iron-sulfur cluster assembly"/>
    <property type="evidence" value="ECO:0007669"/>
    <property type="project" value="TreeGrafter"/>
</dbReference>
<reference evidence="2" key="1">
    <citation type="submission" date="2021-01" db="EMBL/GenBank/DDBJ databases">
        <authorList>
            <consortium name="Genoscope - CEA"/>
            <person name="William W."/>
        </authorList>
    </citation>
    <scope>NUCLEOTIDE SEQUENCE</scope>
</reference>
<dbReference type="OrthoDB" id="412867at2759"/>
<comment type="caution">
    <text evidence="2">The sequence shown here is derived from an EMBL/GenBank/DDBJ whole genome shotgun (WGS) entry which is preliminary data.</text>
</comment>
<evidence type="ECO:0000313" key="3">
    <source>
        <dbReference type="Proteomes" id="UP000683925"/>
    </source>
</evidence>
<sequence length="501" mass="58604">MSLQKCNKHDQFPIFYNSSQIHSTFKNLCFFCIAEFKNEDFKRQQNILIYENKEICNNNISLLLKIKGNLNQYKYYINVALESLIKSTDSQINLIKKSTQKCQSLISQIPIIDANQFINGYQQIQTQLPNYLNIKDILLSEINSFDKSNFIHEIEETLMRFDEDNLNHSIYIKTQKLDCENSHQSGVKTNFRYELSQKLSIKQEEICKAIAINKDSQFVAVGCKEKIKMFLLKDENLDEIQILSEHQKNVNCLLFMGQFNSFVSCSDDNTIRIWTQQQNNLWISQQTLDQHTDQVYCIIVNNKEDLIISGSKDKSIIFWGKQNQWLQLQTIYTHKDCQHSLCLNEQQNTLISCGRDNTLLVIKQENMIWSVTQTIEVQSFGNSLCYISNSAFSFQSNNCNKLQIYSLKDNLYYKAKEILTMDGNEFDLFFPQNFIKQKSLLVYKNGSNVNFLQLNQNLEFILVYSIQFNNSQVFGTVSVDGQYLLTWDSEGKEIQIRKYIN</sequence>
<dbReference type="PROSITE" id="PS50082">
    <property type="entry name" value="WD_REPEATS_2"/>
    <property type="match status" value="2"/>
</dbReference>